<dbReference type="Proteomes" id="UP000009320">
    <property type="component" value="Unassembled WGS sequence"/>
</dbReference>
<dbReference type="InterPro" id="IPR000515">
    <property type="entry name" value="MetI-like"/>
</dbReference>
<dbReference type="InterPro" id="IPR035906">
    <property type="entry name" value="MetI-like_sf"/>
</dbReference>
<dbReference type="CDD" id="cd06261">
    <property type="entry name" value="TM_PBP2"/>
    <property type="match status" value="1"/>
</dbReference>
<dbReference type="Gene3D" id="1.10.3720.10">
    <property type="entry name" value="MetI-like"/>
    <property type="match status" value="1"/>
</dbReference>
<feature type="transmembrane region" description="Helical" evidence="7">
    <location>
        <begin position="184"/>
        <end position="203"/>
    </location>
</feature>
<feature type="transmembrane region" description="Helical" evidence="7">
    <location>
        <begin position="215"/>
        <end position="236"/>
    </location>
</feature>
<dbReference type="PANTHER" id="PTHR30151">
    <property type="entry name" value="ALKANE SULFONATE ABC TRANSPORTER-RELATED, MEMBRANE SUBUNIT"/>
    <property type="match status" value="1"/>
</dbReference>
<evidence type="ECO:0000256" key="5">
    <source>
        <dbReference type="ARBA" id="ARBA00022989"/>
    </source>
</evidence>
<comment type="similarity">
    <text evidence="7">Belongs to the binding-protein-dependent transport system permease family.</text>
</comment>
<dbReference type="SUPFAM" id="SSF161098">
    <property type="entry name" value="MetI-like"/>
    <property type="match status" value="1"/>
</dbReference>
<keyword evidence="10" id="KW-1185">Reference proteome</keyword>
<keyword evidence="2 7" id="KW-0813">Transport</keyword>
<dbReference type="Pfam" id="PF00528">
    <property type="entry name" value="BPD_transp_1"/>
    <property type="match status" value="1"/>
</dbReference>
<dbReference type="GeneID" id="82846471"/>
<evidence type="ECO:0000256" key="3">
    <source>
        <dbReference type="ARBA" id="ARBA00022475"/>
    </source>
</evidence>
<evidence type="ECO:0000313" key="9">
    <source>
        <dbReference type="EMBL" id="CCI81195.1"/>
    </source>
</evidence>
<organism evidence="9 10">
    <name type="scientific">Lactobacillus hominis DSM 23910 = CRBIP 24.179</name>
    <dbReference type="NCBI Taxonomy" id="1423758"/>
    <lineage>
        <taxon>Bacteria</taxon>
        <taxon>Bacillati</taxon>
        <taxon>Bacillota</taxon>
        <taxon>Bacilli</taxon>
        <taxon>Lactobacillales</taxon>
        <taxon>Lactobacillaceae</taxon>
        <taxon>Lactobacillus</taxon>
    </lineage>
</organism>
<dbReference type="PROSITE" id="PS50928">
    <property type="entry name" value="ABC_TM1"/>
    <property type="match status" value="1"/>
</dbReference>
<keyword evidence="3" id="KW-1003">Cell membrane</keyword>
<keyword evidence="4 7" id="KW-0812">Transmembrane</keyword>
<evidence type="ECO:0000313" key="10">
    <source>
        <dbReference type="Proteomes" id="UP000009320"/>
    </source>
</evidence>
<feature type="transmembrane region" description="Helical" evidence="7">
    <location>
        <begin position="7"/>
        <end position="26"/>
    </location>
</feature>
<evidence type="ECO:0000259" key="8">
    <source>
        <dbReference type="PROSITE" id="PS50928"/>
    </source>
</evidence>
<evidence type="ECO:0000256" key="6">
    <source>
        <dbReference type="ARBA" id="ARBA00023136"/>
    </source>
</evidence>
<gene>
    <name evidence="9" type="ORF">BN55_06445</name>
</gene>
<feature type="transmembrane region" description="Helical" evidence="7">
    <location>
        <begin position="91"/>
        <end position="113"/>
    </location>
</feature>
<protein>
    <submittedName>
        <fullName evidence="9">ABC transporter, permease protein</fullName>
    </submittedName>
</protein>
<comment type="caution">
    <text evidence="9">The sequence shown here is derived from an EMBL/GenBank/DDBJ whole genome shotgun (WGS) entry which is preliminary data.</text>
</comment>
<dbReference type="PATRIC" id="fig|1423758.3.peg.1385"/>
<keyword evidence="6 7" id="KW-0472">Membrane</keyword>
<evidence type="ECO:0000256" key="2">
    <source>
        <dbReference type="ARBA" id="ARBA00022448"/>
    </source>
</evidence>
<dbReference type="GO" id="GO:0005886">
    <property type="term" value="C:plasma membrane"/>
    <property type="evidence" value="ECO:0007669"/>
    <property type="project" value="UniProtKB-SubCell"/>
</dbReference>
<feature type="domain" description="ABC transmembrane type-1" evidence="8">
    <location>
        <begin position="53"/>
        <end position="237"/>
    </location>
</feature>
<evidence type="ECO:0000256" key="1">
    <source>
        <dbReference type="ARBA" id="ARBA00004651"/>
    </source>
</evidence>
<dbReference type="EMBL" id="CAKE01000002">
    <property type="protein sequence ID" value="CCI81195.1"/>
    <property type="molecule type" value="Genomic_DNA"/>
</dbReference>
<dbReference type="OrthoDB" id="9804353at2"/>
<evidence type="ECO:0000256" key="7">
    <source>
        <dbReference type="RuleBase" id="RU363032"/>
    </source>
</evidence>
<feature type="transmembrane region" description="Helical" evidence="7">
    <location>
        <begin position="60"/>
        <end position="79"/>
    </location>
</feature>
<dbReference type="PANTHER" id="PTHR30151:SF20">
    <property type="entry name" value="ABC TRANSPORTER PERMEASE PROTEIN HI_0355-RELATED"/>
    <property type="match status" value="1"/>
</dbReference>
<evidence type="ECO:0000256" key="4">
    <source>
        <dbReference type="ARBA" id="ARBA00022692"/>
    </source>
</evidence>
<keyword evidence="5 7" id="KW-1133">Transmembrane helix</keyword>
<name>I7KGE5_9LACO</name>
<dbReference type="STRING" id="1423758.FC41_GL001369"/>
<dbReference type="AlphaFoldDB" id="I7KGE5"/>
<dbReference type="eggNOG" id="COG0600">
    <property type="taxonomic scope" value="Bacteria"/>
</dbReference>
<proteinExistence type="inferred from homology"/>
<accession>I7KGE5</accession>
<comment type="subcellular location">
    <subcellularLocation>
        <location evidence="1 7">Cell membrane</location>
        <topology evidence="1 7">Multi-pass membrane protein</topology>
    </subcellularLocation>
</comment>
<sequence length="251" mass="28487">MARRIRNLVIAIIILNIIWYLAAIAISKDILPNPFTVYAIIPSLFKENISLDIYASVYRVFWGLLSATLVGVIIGIMIVRLPKFGRIANPMLYFLYPIPKISLLPILMLFLGLGESSKIGMLFLANVFQVIVSVRDQVRQIPGDLYSSLHVLKASHWQIFKYVTWPASIAGTLSAVRIELSASFAILFMTEVYGTQVGLGYYIMDEWSKMEYTKMYAGIVILSIVAFILFIILELLDAHCNRWRKKDAPLF</sequence>
<dbReference type="GO" id="GO:0055085">
    <property type="term" value="P:transmembrane transport"/>
    <property type="evidence" value="ECO:0007669"/>
    <property type="project" value="InterPro"/>
</dbReference>
<dbReference type="RefSeq" id="WP_008469854.1">
    <property type="nucleotide sequence ID" value="NZ_AYZP01000003.1"/>
</dbReference>
<reference evidence="9 10" key="1">
    <citation type="submission" date="2012-06" db="EMBL/GenBank/DDBJ databases">
        <title>Draft Genome Sequence of Lactobacillus hominis Strain CRBIP 24.179T, isolated from human intestine.</title>
        <authorList>
            <person name="Cousin S."/>
            <person name="Ma L."/>
            <person name="Bizet C."/>
            <person name="Loux V."/>
            <person name="Bouchier C."/>
            <person name="Clermont D."/>
            <person name="Creno S."/>
        </authorList>
    </citation>
    <scope>NUCLEOTIDE SEQUENCE [LARGE SCALE GENOMIC DNA]</scope>
    <source>
        <strain evidence="10">CRBIP 24.179T</strain>
    </source>
</reference>